<comment type="subunit">
    <text evidence="14">Monomer.</text>
</comment>
<comment type="cofactor">
    <cofactor evidence="14">
        <name>[4Fe-4S] cluster</name>
        <dbReference type="ChEBI" id="CHEBI:49883"/>
    </cofactor>
    <text evidence="14">Binds 2 [4Fe-4S] clusters. One cluster is coordinated with 3 cysteines and an exchangeable S-adenosyl-L-methionine.</text>
</comment>
<evidence type="ECO:0000256" key="13">
    <source>
        <dbReference type="ARBA" id="ARBA00081141"/>
    </source>
</evidence>
<feature type="binding site" evidence="14">
    <location>
        <position position="172"/>
    </location>
    <ligand>
        <name>[4Fe-4S] cluster</name>
        <dbReference type="ChEBI" id="CHEBI:49883"/>
        <label>2</label>
        <note>4Fe-4S-S-AdoMet</note>
    </ligand>
</feature>
<comment type="function">
    <text evidence="1 14">Catalyzes the methylthiolation of N6-(dimethylallyl)adenosine (i(6)A), leading to the formation of 2-methylthio-N6-(dimethylallyl)adenosine (ms(2)i(6)A) at position 37 in tRNAs that read codons beginning with uridine.</text>
</comment>
<evidence type="ECO:0000313" key="19">
    <source>
        <dbReference type="Proteomes" id="UP000470470"/>
    </source>
</evidence>
<dbReference type="PROSITE" id="PS50926">
    <property type="entry name" value="TRAM"/>
    <property type="match status" value="1"/>
</dbReference>
<keyword evidence="3 14" id="KW-0808">Transferase</keyword>
<dbReference type="GO" id="GO:0046872">
    <property type="term" value="F:metal ion binding"/>
    <property type="evidence" value="ECO:0007669"/>
    <property type="project" value="UniProtKB-KW"/>
</dbReference>
<comment type="subcellular location">
    <subcellularLocation>
        <location evidence="14">Cytoplasm</location>
    </subcellularLocation>
</comment>
<dbReference type="InterPro" id="IPR006638">
    <property type="entry name" value="Elp3/MiaA/NifB-like_rSAM"/>
</dbReference>
<evidence type="ECO:0000256" key="11">
    <source>
        <dbReference type="ARBA" id="ARBA00068570"/>
    </source>
</evidence>
<dbReference type="PROSITE" id="PS51918">
    <property type="entry name" value="RADICAL_SAM"/>
    <property type="match status" value="1"/>
</dbReference>
<evidence type="ECO:0000256" key="5">
    <source>
        <dbReference type="ARBA" id="ARBA00022694"/>
    </source>
</evidence>
<feature type="domain" description="TRAM" evidence="15">
    <location>
        <begin position="384"/>
        <end position="451"/>
    </location>
</feature>
<dbReference type="PROSITE" id="PS51449">
    <property type="entry name" value="MTTASE_N"/>
    <property type="match status" value="1"/>
</dbReference>
<comment type="similarity">
    <text evidence="14">Belongs to the methylthiotransferase family. MiaB subfamily.</text>
</comment>
<dbReference type="GO" id="GO:0035597">
    <property type="term" value="F:tRNA-2-methylthio-N(6)-dimethylallyladenosine(37) synthase activity"/>
    <property type="evidence" value="ECO:0007669"/>
    <property type="project" value="UniProtKB-EC"/>
</dbReference>
<evidence type="ECO:0000256" key="12">
    <source>
        <dbReference type="ARBA" id="ARBA00080698"/>
    </source>
</evidence>
<feature type="binding site" evidence="14">
    <location>
        <position position="91"/>
    </location>
    <ligand>
        <name>[4Fe-4S] cluster</name>
        <dbReference type="ChEBI" id="CHEBI:49883"/>
        <label>1</label>
    </ligand>
</feature>
<proteinExistence type="inferred from homology"/>
<dbReference type="InterPro" id="IPR038135">
    <property type="entry name" value="Methylthiotransferase_N_sf"/>
</dbReference>
<dbReference type="Gene3D" id="3.80.30.20">
    <property type="entry name" value="tm_1862 like domain"/>
    <property type="match status" value="1"/>
</dbReference>
<evidence type="ECO:0000259" key="17">
    <source>
        <dbReference type="PROSITE" id="PS51918"/>
    </source>
</evidence>
<evidence type="ECO:0000313" key="18">
    <source>
        <dbReference type="EMBL" id="NEL56153.1"/>
    </source>
</evidence>
<dbReference type="InterPro" id="IPR007197">
    <property type="entry name" value="rSAM"/>
</dbReference>
<keyword evidence="19" id="KW-1185">Reference proteome</keyword>
<feature type="binding site" evidence="14">
    <location>
        <position position="169"/>
    </location>
    <ligand>
        <name>[4Fe-4S] cluster</name>
        <dbReference type="ChEBI" id="CHEBI:49883"/>
        <label>2</label>
        <note>4Fe-4S-S-AdoMet</note>
    </ligand>
</feature>
<feature type="binding site" evidence="14">
    <location>
        <position position="165"/>
    </location>
    <ligand>
        <name>[4Fe-4S] cluster</name>
        <dbReference type="ChEBI" id="CHEBI:49883"/>
        <label>2</label>
        <note>4Fe-4S-S-AdoMet</note>
    </ligand>
</feature>
<comment type="caution">
    <text evidence="18">The sequence shown here is derived from an EMBL/GenBank/DDBJ whole genome shotgun (WGS) entry which is preliminary data.</text>
</comment>
<evidence type="ECO:0000256" key="14">
    <source>
        <dbReference type="HAMAP-Rule" id="MF_01864"/>
    </source>
</evidence>
<dbReference type="GO" id="GO:0005829">
    <property type="term" value="C:cytosol"/>
    <property type="evidence" value="ECO:0007669"/>
    <property type="project" value="TreeGrafter"/>
</dbReference>
<evidence type="ECO:0000256" key="8">
    <source>
        <dbReference type="ARBA" id="ARBA00023014"/>
    </source>
</evidence>
<keyword evidence="14" id="KW-0963">Cytoplasm</keyword>
<dbReference type="HAMAP" id="MF_01864">
    <property type="entry name" value="tRNA_metthiotr_MiaB"/>
    <property type="match status" value="1"/>
</dbReference>
<dbReference type="SFLD" id="SFLDG01061">
    <property type="entry name" value="methylthiotransferase"/>
    <property type="match status" value="1"/>
</dbReference>
<dbReference type="EMBL" id="JAAGWK010000030">
    <property type="protein sequence ID" value="NEL56153.1"/>
    <property type="molecule type" value="Genomic_DNA"/>
</dbReference>
<dbReference type="Pfam" id="PF00919">
    <property type="entry name" value="UPF0004"/>
    <property type="match status" value="1"/>
</dbReference>
<dbReference type="SUPFAM" id="SSF102114">
    <property type="entry name" value="Radical SAM enzymes"/>
    <property type="match status" value="1"/>
</dbReference>
<evidence type="ECO:0000259" key="16">
    <source>
        <dbReference type="PROSITE" id="PS51449"/>
    </source>
</evidence>
<sequence>MTSAPPSPPAPRTYRVRTYGCQMNVHDSERLSGLLEEAGYTAAGEHDEPDVVVLNTCAVRENADNRLYGNLGHLRPVKAGHPGMQIAVGGCLAQKDRSEIVRRAPWVDVVFGTHNVGSLPALLERARHNDEAQVEIKEALEVFPSSLPAKRDSAYAGWVSISVGCNNSCTFCIVPSLRGTEADRRPGDVLAEVQALVDQGVLEVTLLGQNVNSYGVEFGDRGAFADLLRATGRIEGLERVRFTSPHPRDFTDDVIAAMAETPAVCHQLHMPLQSGSDDVLRRMRRSYRRERYLGIIERVRAAMPDAAITTDVIVGFPGETEADFAQTLDVVAEARFAGAFTFQYSQRPGTPAAEMDGQLPKEVVQERYLRLTALQDEISWSENRALVGTPVELLVAAGEGSKDAARGRLSGRSRDGRLVHVTAAPGVRPGDVVETVVTQAAPHHLIADGPLLSHRRTRAGDASEAGVRPTTPGVLLGIPRVGVPAAEPAAPAPACAPA</sequence>
<dbReference type="SFLD" id="SFLDS00029">
    <property type="entry name" value="Radical_SAM"/>
    <property type="match status" value="1"/>
</dbReference>
<feature type="domain" description="Radical SAM core" evidence="17">
    <location>
        <begin position="151"/>
        <end position="382"/>
    </location>
</feature>
<dbReference type="EC" id="2.8.4.3" evidence="9 14"/>
<dbReference type="Gene3D" id="3.40.50.12160">
    <property type="entry name" value="Methylthiotransferase, N-terminal domain"/>
    <property type="match status" value="1"/>
</dbReference>
<dbReference type="NCBIfam" id="TIGR00089">
    <property type="entry name" value="MiaB/RimO family radical SAM methylthiotransferase"/>
    <property type="match status" value="1"/>
</dbReference>
<keyword evidence="4 14" id="KW-0949">S-adenosyl-L-methionine</keyword>
<feature type="domain" description="MTTase N-terminal" evidence="16">
    <location>
        <begin position="12"/>
        <end position="128"/>
    </location>
</feature>
<feature type="binding site" evidence="14">
    <location>
        <position position="21"/>
    </location>
    <ligand>
        <name>[4Fe-4S] cluster</name>
        <dbReference type="ChEBI" id="CHEBI:49883"/>
        <label>1</label>
    </ligand>
</feature>
<gene>
    <name evidence="14 18" type="primary">miaB</name>
    <name evidence="18" type="ORF">G1H19_19445</name>
</gene>
<dbReference type="Proteomes" id="UP000470470">
    <property type="component" value="Unassembled WGS sequence"/>
</dbReference>
<organism evidence="18 19">
    <name type="scientific">Goekera deserti</name>
    <dbReference type="NCBI Taxonomy" id="2497753"/>
    <lineage>
        <taxon>Bacteria</taxon>
        <taxon>Bacillati</taxon>
        <taxon>Actinomycetota</taxon>
        <taxon>Actinomycetes</taxon>
        <taxon>Geodermatophilales</taxon>
        <taxon>Geodermatophilaceae</taxon>
        <taxon>Goekera</taxon>
    </lineage>
</organism>
<evidence type="ECO:0000256" key="3">
    <source>
        <dbReference type="ARBA" id="ARBA00022679"/>
    </source>
</evidence>
<dbReference type="CDD" id="cd01335">
    <property type="entry name" value="Radical_SAM"/>
    <property type="match status" value="1"/>
</dbReference>
<dbReference type="FunFam" id="3.80.30.20:FF:000001">
    <property type="entry name" value="tRNA-2-methylthio-N(6)-dimethylallyladenosine synthase 2"/>
    <property type="match status" value="1"/>
</dbReference>
<evidence type="ECO:0000259" key="15">
    <source>
        <dbReference type="PROSITE" id="PS50926"/>
    </source>
</evidence>
<protein>
    <recommendedName>
        <fullName evidence="11 14">tRNA-2-methylthio-N(6)-dimethylallyladenosine synthase</fullName>
        <ecNumber evidence="9 14">2.8.4.3</ecNumber>
    </recommendedName>
    <alternativeName>
        <fullName evidence="13 14">(Dimethylallyl)adenosine tRNA methylthiotransferase MiaB</fullName>
    </alternativeName>
    <alternativeName>
        <fullName evidence="12 14">tRNA-i(6)A37 methylthiotransferase</fullName>
    </alternativeName>
</protein>
<dbReference type="SFLD" id="SFLDG01082">
    <property type="entry name" value="B12-binding_domain_containing"/>
    <property type="match status" value="1"/>
</dbReference>
<dbReference type="FunFam" id="3.40.50.12160:FF:000003">
    <property type="entry name" value="CDK5 regulatory subunit-associated protein 1"/>
    <property type="match status" value="1"/>
</dbReference>
<dbReference type="SFLD" id="SFLDF00273">
    <property type="entry name" value="(dimethylallyl)adenosine_tRNA"/>
    <property type="match status" value="1"/>
</dbReference>
<dbReference type="PROSITE" id="PS01278">
    <property type="entry name" value="MTTASE_RADICAL"/>
    <property type="match status" value="1"/>
</dbReference>
<keyword evidence="2 14" id="KW-0004">4Fe-4S</keyword>
<keyword evidence="6 14" id="KW-0479">Metal-binding</keyword>
<keyword evidence="8 14" id="KW-0411">Iron-sulfur</keyword>
<dbReference type="Pfam" id="PF04055">
    <property type="entry name" value="Radical_SAM"/>
    <property type="match status" value="1"/>
</dbReference>
<dbReference type="InterPro" id="IPR002792">
    <property type="entry name" value="TRAM_dom"/>
</dbReference>
<dbReference type="AlphaFoldDB" id="A0A7K3WKV2"/>
<feature type="binding site" evidence="14">
    <location>
        <position position="57"/>
    </location>
    <ligand>
        <name>[4Fe-4S] cluster</name>
        <dbReference type="ChEBI" id="CHEBI:49883"/>
        <label>1</label>
    </ligand>
</feature>
<comment type="catalytic activity">
    <reaction evidence="10 14">
        <text>N(6)-dimethylallyladenosine(37) in tRNA + (sulfur carrier)-SH + AH2 + 2 S-adenosyl-L-methionine = 2-methylsulfanyl-N(6)-dimethylallyladenosine(37) in tRNA + (sulfur carrier)-H + 5'-deoxyadenosine + L-methionine + A + S-adenosyl-L-homocysteine + 2 H(+)</text>
        <dbReference type="Rhea" id="RHEA:37067"/>
        <dbReference type="Rhea" id="RHEA-COMP:10375"/>
        <dbReference type="Rhea" id="RHEA-COMP:10376"/>
        <dbReference type="Rhea" id="RHEA-COMP:14737"/>
        <dbReference type="Rhea" id="RHEA-COMP:14739"/>
        <dbReference type="ChEBI" id="CHEBI:13193"/>
        <dbReference type="ChEBI" id="CHEBI:15378"/>
        <dbReference type="ChEBI" id="CHEBI:17319"/>
        <dbReference type="ChEBI" id="CHEBI:17499"/>
        <dbReference type="ChEBI" id="CHEBI:29917"/>
        <dbReference type="ChEBI" id="CHEBI:57844"/>
        <dbReference type="ChEBI" id="CHEBI:57856"/>
        <dbReference type="ChEBI" id="CHEBI:59789"/>
        <dbReference type="ChEBI" id="CHEBI:64428"/>
        <dbReference type="ChEBI" id="CHEBI:74415"/>
        <dbReference type="ChEBI" id="CHEBI:74417"/>
        <dbReference type="EC" id="2.8.4.3"/>
    </reaction>
</comment>
<dbReference type="InterPro" id="IPR006463">
    <property type="entry name" value="MiaB_methiolase"/>
</dbReference>
<dbReference type="InterPro" id="IPR013848">
    <property type="entry name" value="Methylthiotransferase_N"/>
</dbReference>
<dbReference type="InterPro" id="IPR023404">
    <property type="entry name" value="rSAM_horseshoe"/>
</dbReference>
<dbReference type="NCBIfam" id="TIGR01574">
    <property type="entry name" value="miaB-methiolase"/>
    <property type="match status" value="1"/>
</dbReference>
<dbReference type="SMART" id="SM00729">
    <property type="entry name" value="Elp3"/>
    <property type="match status" value="1"/>
</dbReference>
<evidence type="ECO:0000256" key="4">
    <source>
        <dbReference type="ARBA" id="ARBA00022691"/>
    </source>
</evidence>
<evidence type="ECO:0000256" key="9">
    <source>
        <dbReference type="ARBA" id="ARBA00033765"/>
    </source>
</evidence>
<evidence type="ECO:0000256" key="1">
    <source>
        <dbReference type="ARBA" id="ARBA00003234"/>
    </source>
</evidence>
<evidence type="ECO:0000256" key="7">
    <source>
        <dbReference type="ARBA" id="ARBA00023004"/>
    </source>
</evidence>
<evidence type="ECO:0000256" key="6">
    <source>
        <dbReference type="ARBA" id="ARBA00022723"/>
    </source>
</evidence>
<dbReference type="GO" id="GO:0051539">
    <property type="term" value="F:4 iron, 4 sulfur cluster binding"/>
    <property type="evidence" value="ECO:0007669"/>
    <property type="project" value="UniProtKB-UniRule"/>
</dbReference>
<dbReference type="PANTHER" id="PTHR43020">
    <property type="entry name" value="CDK5 REGULATORY SUBUNIT-ASSOCIATED PROTEIN 1"/>
    <property type="match status" value="1"/>
</dbReference>
<dbReference type="InterPro" id="IPR058240">
    <property type="entry name" value="rSAM_sf"/>
</dbReference>
<reference evidence="18 19" key="1">
    <citation type="submission" date="2020-02" db="EMBL/GenBank/DDBJ databases">
        <title>The whole genome sequence of CPCC 205119.</title>
        <authorList>
            <person name="Jiang Z."/>
        </authorList>
    </citation>
    <scope>NUCLEOTIDE SEQUENCE [LARGE SCALE GENOMIC DNA]</scope>
    <source>
        <strain evidence="18 19">CPCC 205119</strain>
    </source>
</reference>
<evidence type="ECO:0000256" key="2">
    <source>
        <dbReference type="ARBA" id="ARBA00022485"/>
    </source>
</evidence>
<keyword evidence="5 14" id="KW-0819">tRNA processing</keyword>
<evidence type="ECO:0000256" key="10">
    <source>
        <dbReference type="ARBA" id="ARBA00051425"/>
    </source>
</evidence>
<dbReference type="PANTHER" id="PTHR43020:SF2">
    <property type="entry name" value="MITOCHONDRIAL TRNA METHYLTHIOTRANSFERASE CDK5RAP1"/>
    <property type="match status" value="1"/>
</dbReference>
<accession>A0A7K3WKV2</accession>
<dbReference type="InterPro" id="IPR020612">
    <property type="entry name" value="Methylthiotransferase_CS"/>
</dbReference>
<name>A0A7K3WKV2_9ACTN</name>
<dbReference type="InterPro" id="IPR005839">
    <property type="entry name" value="Methylthiotransferase"/>
</dbReference>
<keyword evidence="7 14" id="KW-0408">Iron</keyword>
<dbReference type="RefSeq" id="WP_152727256.1">
    <property type="nucleotide sequence ID" value="NZ_JAABOZ010000014.1"/>
</dbReference>